<evidence type="ECO:0000256" key="5">
    <source>
        <dbReference type="SAM" id="MobiDB-lite"/>
    </source>
</evidence>
<keyword evidence="2 6" id="KW-0812">Transmembrane</keyword>
<evidence type="ECO:0000256" key="4">
    <source>
        <dbReference type="ARBA" id="ARBA00023136"/>
    </source>
</evidence>
<feature type="transmembrane region" description="Helical" evidence="6">
    <location>
        <begin position="93"/>
        <end position="113"/>
    </location>
</feature>
<evidence type="ECO:0000259" key="7">
    <source>
        <dbReference type="Pfam" id="PF23727"/>
    </source>
</evidence>
<keyword evidence="9" id="KW-1185">Reference proteome</keyword>
<dbReference type="PANTHER" id="PTHR21419:SF29">
    <property type="entry name" value="LD24894P"/>
    <property type="match status" value="1"/>
</dbReference>
<feature type="domain" description="FAM234A/B beta-propeller" evidence="7">
    <location>
        <begin position="155"/>
        <end position="306"/>
    </location>
</feature>
<comment type="caution">
    <text evidence="8">The sequence shown here is derived from an EMBL/GenBank/DDBJ whole genome shotgun (WGS) entry which is preliminary data.</text>
</comment>
<name>A0A821WE22_9NEOP</name>
<comment type="subcellular location">
    <subcellularLocation>
        <location evidence="1">Membrane</location>
        <topology evidence="1">Single-pass membrane protein</topology>
    </subcellularLocation>
</comment>
<protein>
    <recommendedName>
        <fullName evidence="7">FAM234A/B beta-propeller domain-containing protein</fullName>
    </recommendedName>
</protein>
<dbReference type="Proteomes" id="UP000663880">
    <property type="component" value="Unassembled WGS sequence"/>
</dbReference>
<feature type="region of interest" description="Disordered" evidence="5">
    <location>
        <begin position="1"/>
        <end position="30"/>
    </location>
</feature>
<organism evidence="8 9">
    <name type="scientific">Pieris macdunnoughi</name>
    <dbReference type="NCBI Taxonomy" id="345717"/>
    <lineage>
        <taxon>Eukaryota</taxon>
        <taxon>Metazoa</taxon>
        <taxon>Ecdysozoa</taxon>
        <taxon>Arthropoda</taxon>
        <taxon>Hexapoda</taxon>
        <taxon>Insecta</taxon>
        <taxon>Pterygota</taxon>
        <taxon>Neoptera</taxon>
        <taxon>Endopterygota</taxon>
        <taxon>Lepidoptera</taxon>
        <taxon>Glossata</taxon>
        <taxon>Ditrysia</taxon>
        <taxon>Papilionoidea</taxon>
        <taxon>Pieridae</taxon>
        <taxon>Pierinae</taxon>
        <taxon>Pieris</taxon>
    </lineage>
</organism>
<dbReference type="InterPro" id="IPR055409">
    <property type="entry name" value="Beta-prop_FAM234A_B"/>
</dbReference>
<keyword evidence="4 6" id="KW-0472">Membrane</keyword>
<evidence type="ECO:0000256" key="1">
    <source>
        <dbReference type="ARBA" id="ARBA00004167"/>
    </source>
</evidence>
<evidence type="ECO:0000313" key="8">
    <source>
        <dbReference type="EMBL" id="CAF4923558.1"/>
    </source>
</evidence>
<keyword evidence="3 6" id="KW-1133">Transmembrane helix</keyword>
<dbReference type="AlphaFoldDB" id="A0A821WE22"/>
<gene>
    <name evidence="8" type="ORF">PMACD_LOCUS13243</name>
</gene>
<dbReference type="EMBL" id="CAJOBZ010000061">
    <property type="protein sequence ID" value="CAF4923558.1"/>
    <property type="molecule type" value="Genomic_DNA"/>
</dbReference>
<dbReference type="SUPFAM" id="SSF69318">
    <property type="entry name" value="Integrin alpha N-terminal domain"/>
    <property type="match status" value="1"/>
</dbReference>
<evidence type="ECO:0000256" key="6">
    <source>
        <dbReference type="SAM" id="Phobius"/>
    </source>
</evidence>
<proteinExistence type="predicted"/>
<evidence type="ECO:0000256" key="3">
    <source>
        <dbReference type="ARBA" id="ARBA00022989"/>
    </source>
</evidence>
<dbReference type="Pfam" id="PF23727">
    <property type="entry name" value="Beta-prop_FAM234A_B"/>
    <property type="match status" value="1"/>
</dbReference>
<dbReference type="InterPro" id="IPR045232">
    <property type="entry name" value="FAM234"/>
</dbReference>
<accession>A0A821WE22</accession>
<reference evidence="8" key="1">
    <citation type="submission" date="2021-02" db="EMBL/GenBank/DDBJ databases">
        <authorList>
            <person name="Steward A R."/>
        </authorList>
    </citation>
    <scope>NUCLEOTIDE SEQUENCE</scope>
</reference>
<dbReference type="GO" id="GO:0016020">
    <property type="term" value="C:membrane"/>
    <property type="evidence" value="ECO:0007669"/>
    <property type="project" value="UniProtKB-SubCell"/>
</dbReference>
<evidence type="ECO:0000256" key="2">
    <source>
        <dbReference type="ARBA" id="ARBA00022692"/>
    </source>
</evidence>
<dbReference type="InterPro" id="IPR028994">
    <property type="entry name" value="Integrin_alpha_N"/>
</dbReference>
<dbReference type="OrthoDB" id="6364780at2759"/>
<dbReference type="PANTHER" id="PTHR21419">
    <property type="match status" value="1"/>
</dbReference>
<sequence length="583" mass="65326">MSTNGNGGTYAPLKQLVSDSESEDDQKFQNALKIKASESSNLDYNSGLQSSKNYSMSELDDYNTNLNTMESTMDNVSFLQSDVANKMSFPRRCAFIASILLCLFTVIIFLWGIPCSDVGSCTNNEWHDKSTNWELPYDEIELSGAVQVVDGAIPKTKNLIFIYRGNHMKDNKNNNDNVNGVLLIVGNTGKVGWYTRETRIPMEINCNLLDVNKDKQKDCIVSGTEGLLAALNPLSGTYYWYIHKQGKVFSKIVSIDFPIIIKDMDEDKVTDLATVATVYPSLNHNSLLIISGATGNIIGDPMTIDNCLSVKLLSETGNITYICKNGSSEAVRQIIYPELYKKLLKLDHFTNDTSSGSFSSKKINLSLKKSIGNTKQIFTNGPGKLKVENYGDCPTTCKVNLKLLLERNGTTNWNSAHLAKGALKFDEIRYNVLNSSPKNPYDIFYHRPTVNIESISSFIKYDNFVAHDISERIVLVAFDKLQTYIHVNVSQTDILQICVRGQMNSNVPLPTCQPDLEYQERSLTIADLDGDQSHELISYYSTFVAPEAYDTKNERAYNSWHLTSTVRVIQLETELPKLFVAEN</sequence>
<evidence type="ECO:0000313" key="9">
    <source>
        <dbReference type="Proteomes" id="UP000663880"/>
    </source>
</evidence>